<evidence type="ECO:0000313" key="2">
    <source>
        <dbReference type="Proteomes" id="UP000191408"/>
    </source>
</evidence>
<reference evidence="2" key="1">
    <citation type="journal article" date="2017" name="Nat. Microbiol.">
        <title>Global analysis of biosynthetic gene clusters reveals vast potential of secondary metabolite production in Penicillium species.</title>
        <authorList>
            <person name="Nielsen J.C."/>
            <person name="Grijseels S."/>
            <person name="Prigent S."/>
            <person name="Ji B."/>
            <person name="Dainat J."/>
            <person name="Nielsen K.F."/>
            <person name="Frisvad J.C."/>
            <person name="Workman M."/>
            <person name="Nielsen J."/>
        </authorList>
    </citation>
    <scope>NUCLEOTIDE SEQUENCE [LARGE SCALE GENOMIC DNA]</scope>
    <source>
        <strain evidence="2">IBT 4502</strain>
    </source>
</reference>
<evidence type="ECO:0000313" key="1">
    <source>
        <dbReference type="EMBL" id="OQD69639.1"/>
    </source>
</evidence>
<proteinExistence type="predicted"/>
<dbReference type="OrthoDB" id="3437411at2759"/>
<protein>
    <recommendedName>
        <fullName evidence="3">F-box domain-containing protein</fullName>
    </recommendedName>
</protein>
<dbReference type="AlphaFoldDB" id="A0A1V6NYA2"/>
<gene>
    <name evidence="1" type="ORF">PENPOL_c002G03638</name>
</gene>
<evidence type="ECO:0008006" key="3">
    <source>
        <dbReference type="Google" id="ProtNLM"/>
    </source>
</evidence>
<organism evidence="1 2">
    <name type="scientific">Penicillium polonicum</name>
    <dbReference type="NCBI Taxonomy" id="60169"/>
    <lineage>
        <taxon>Eukaryota</taxon>
        <taxon>Fungi</taxon>
        <taxon>Dikarya</taxon>
        <taxon>Ascomycota</taxon>
        <taxon>Pezizomycotina</taxon>
        <taxon>Eurotiomycetes</taxon>
        <taxon>Eurotiomycetidae</taxon>
        <taxon>Eurotiales</taxon>
        <taxon>Aspergillaceae</taxon>
        <taxon>Penicillium</taxon>
    </lineage>
</organism>
<sequence>MSHVLRSRLLRPATVRKMKLQNLPPEVLSNISQKLSSMGDVVAFSQQSRGMHDVSDVSNRQKYHVFQIGREKQIFTAQLQAGQDMLLEILATPTLASYLRRINLFGGEQDSGVSAHETDIIQRAFSPGDVSRIKQALTKAGIEDPSDRESILAILRQDPVCFRSSSSPEAIKFKDVLVMMLAANAPNLEFLSSYPLHMPRSTLKSLFQRAAKPPISCLQNLRSFNFHPEDALNQGTTYVREEYFSRLNMVRKLPAVESVSFTLAMRDGDLGLPLPPRCANYSKVQIDHSCIPDYDLCRIIESPKTLKNFVFTVGGRKYPEGGILILGVTPLLQSLWLHRHTLEELNLDMEYHTTWQEFYDPDYQLDEDEGLDEYEQECYEEQYASEILELAAQEPETMPSCISLKDFPKLKRLNLGVHTLCHFARGVGSNQDRFPDGRIGLQSFNLAENLPPNLQYLRVYGRGEGPHDLDSSGHELDLDVDDQLERLSREMSSKSLIIEGIDVPIPNAKTLDEWEDDNDRSLYWRDPDDDRFDACKDDSGVKSDDEYREMYASMEDGNPLKPMIAQYLATLPQK</sequence>
<dbReference type="STRING" id="60169.A0A1V6NYA2"/>
<dbReference type="Proteomes" id="UP000191408">
    <property type="component" value="Unassembled WGS sequence"/>
</dbReference>
<dbReference type="EMBL" id="MDYM01000002">
    <property type="protein sequence ID" value="OQD69639.1"/>
    <property type="molecule type" value="Genomic_DNA"/>
</dbReference>
<accession>A0A1V6NYA2</accession>
<keyword evidence="2" id="KW-1185">Reference proteome</keyword>
<comment type="caution">
    <text evidence="1">The sequence shown here is derived from an EMBL/GenBank/DDBJ whole genome shotgun (WGS) entry which is preliminary data.</text>
</comment>
<name>A0A1V6NYA2_PENPO</name>